<sequence length="384" mass="44577">MSFLTRELKVRGDHILLGLTSLMTLGVIFSLVLYVFTRSDTSLSMLIGFAFCSLFHWAFYCLHRQFNKNTSLLQHITAGTIFLLFFFVTLYNPLNYIEMWVYLLYFPIILGLLENEKVFRVWGALFLVFYSLFLLMDPTLYMNLVVENMMMIVSRFLFGLGSLVFGYLMVKHLTLVKKLTINDTEIQSKEHVVYVLNTLVPIVETKTQTSRSEIDQSSQLMKKMAAHFPEERIEDWEVELLALAHYVSRVQWPDYLFEKGDKLTSYEFKIVQEHCLLGAKLLGNFQAFERIRTAFLNHHERIDGSGYPYGLKERDISVLAQILGIVETFLAMTKPRVYRDEFSLEEAFSEIEEMSGEIFSADIVAALVTSITDEKIEHKDRNIS</sequence>
<feature type="transmembrane region" description="Helical" evidence="1">
    <location>
        <begin position="15"/>
        <end position="36"/>
    </location>
</feature>
<keyword evidence="1" id="KW-1133">Transmembrane helix</keyword>
<evidence type="ECO:0000256" key="1">
    <source>
        <dbReference type="SAM" id="Phobius"/>
    </source>
</evidence>
<dbReference type="Gene3D" id="1.10.3210.10">
    <property type="entry name" value="Hypothetical protein af1432"/>
    <property type="match status" value="1"/>
</dbReference>
<dbReference type="InterPro" id="IPR052020">
    <property type="entry name" value="Cyclic_di-GMP/3'3'-cGAMP_PDE"/>
</dbReference>
<dbReference type="SUPFAM" id="SSF109604">
    <property type="entry name" value="HD-domain/PDEase-like"/>
    <property type="match status" value="1"/>
</dbReference>
<comment type="caution">
    <text evidence="3">The sequence shown here is derived from an EMBL/GenBank/DDBJ whole genome shotgun (WGS) entry which is preliminary data.</text>
</comment>
<dbReference type="InterPro" id="IPR003607">
    <property type="entry name" value="HD/PDEase_dom"/>
</dbReference>
<dbReference type="RefSeq" id="WP_275119225.1">
    <property type="nucleotide sequence ID" value="NZ_JAOTPO010000010.1"/>
</dbReference>
<feature type="domain" description="HD-GYP" evidence="2">
    <location>
        <begin position="185"/>
        <end position="384"/>
    </location>
</feature>
<protein>
    <recommendedName>
        <fullName evidence="2">HD-GYP domain-containing protein</fullName>
    </recommendedName>
</protein>
<evidence type="ECO:0000313" key="4">
    <source>
        <dbReference type="Proteomes" id="UP001148125"/>
    </source>
</evidence>
<keyword evidence="4" id="KW-1185">Reference proteome</keyword>
<keyword evidence="1" id="KW-0812">Transmembrane</keyword>
<keyword evidence="1" id="KW-0472">Membrane</keyword>
<evidence type="ECO:0000313" key="3">
    <source>
        <dbReference type="EMBL" id="MDE5414609.1"/>
    </source>
</evidence>
<dbReference type="Proteomes" id="UP001148125">
    <property type="component" value="Unassembled WGS sequence"/>
</dbReference>
<accession>A0ABT5VGP8</accession>
<dbReference type="InterPro" id="IPR037522">
    <property type="entry name" value="HD_GYP_dom"/>
</dbReference>
<dbReference type="PANTHER" id="PTHR45228">
    <property type="entry name" value="CYCLIC DI-GMP PHOSPHODIESTERASE TM_0186-RELATED"/>
    <property type="match status" value="1"/>
</dbReference>
<organism evidence="3 4">
    <name type="scientific">Alkalihalobacterium chitinilyticum</name>
    <dbReference type="NCBI Taxonomy" id="2980103"/>
    <lineage>
        <taxon>Bacteria</taxon>
        <taxon>Bacillati</taxon>
        <taxon>Bacillota</taxon>
        <taxon>Bacilli</taxon>
        <taxon>Bacillales</taxon>
        <taxon>Bacillaceae</taxon>
        <taxon>Alkalihalobacterium</taxon>
    </lineage>
</organism>
<gene>
    <name evidence="3" type="ORF">N7Z68_14620</name>
</gene>
<feature type="transmembrane region" description="Helical" evidence="1">
    <location>
        <begin position="148"/>
        <end position="170"/>
    </location>
</feature>
<reference evidence="3" key="1">
    <citation type="submission" date="2024-05" db="EMBL/GenBank/DDBJ databases">
        <title>Alkalihalobacillus sp. strain MEB203 novel alkaliphilic bacterium from Lonar Lake, India.</title>
        <authorList>
            <person name="Joshi A."/>
            <person name="Thite S."/>
            <person name="Mengade P."/>
        </authorList>
    </citation>
    <scope>NUCLEOTIDE SEQUENCE</scope>
    <source>
        <strain evidence="3">MEB 203</strain>
    </source>
</reference>
<dbReference type="PROSITE" id="PS51832">
    <property type="entry name" value="HD_GYP"/>
    <property type="match status" value="1"/>
</dbReference>
<proteinExistence type="predicted"/>
<dbReference type="EMBL" id="JAOTPO010000010">
    <property type="protein sequence ID" value="MDE5414609.1"/>
    <property type="molecule type" value="Genomic_DNA"/>
</dbReference>
<dbReference type="CDD" id="cd00077">
    <property type="entry name" value="HDc"/>
    <property type="match status" value="1"/>
</dbReference>
<evidence type="ECO:0000259" key="2">
    <source>
        <dbReference type="PROSITE" id="PS51832"/>
    </source>
</evidence>
<name>A0ABT5VGP8_9BACI</name>
<feature type="transmembrane region" description="Helical" evidence="1">
    <location>
        <begin position="42"/>
        <end position="60"/>
    </location>
</feature>
<feature type="transmembrane region" description="Helical" evidence="1">
    <location>
        <begin position="118"/>
        <end position="136"/>
    </location>
</feature>
<feature type="transmembrane region" description="Helical" evidence="1">
    <location>
        <begin position="72"/>
        <end position="91"/>
    </location>
</feature>
<dbReference type="Pfam" id="PF13487">
    <property type="entry name" value="HD_5"/>
    <property type="match status" value="1"/>
</dbReference>